<feature type="compositionally biased region" description="Basic residues" evidence="1">
    <location>
        <begin position="1"/>
        <end position="13"/>
    </location>
</feature>
<dbReference type="Proteomes" id="UP000310158">
    <property type="component" value="Unassembled WGS sequence"/>
</dbReference>
<name>A0A4V3XBU0_9AGAM</name>
<evidence type="ECO:0000256" key="1">
    <source>
        <dbReference type="SAM" id="MobiDB-lite"/>
    </source>
</evidence>
<sequence length="94" mass="10812">MTRIHGWHRRHSGRPAYEHAPISQKNVPKKRRKKNSQECVMSPDAAQLVITDPIVARHPEGIRELALLLNREQDIALHAEHECGGVRERAEARR</sequence>
<reference evidence="2 3" key="1">
    <citation type="submission" date="2019-02" db="EMBL/GenBank/DDBJ databases">
        <title>Genome sequencing of the rare red list fungi Bondarzewia mesenterica.</title>
        <authorList>
            <person name="Buettner E."/>
            <person name="Kellner H."/>
        </authorList>
    </citation>
    <scope>NUCLEOTIDE SEQUENCE [LARGE SCALE GENOMIC DNA]</scope>
    <source>
        <strain evidence="2 3">DSM 108281</strain>
    </source>
</reference>
<comment type="caution">
    <text evidence="2">The sequence shown here is derived from an EMBL/GenBank/DDBJ whole genome shotgun (WGS) entry which is preliminary data.</text>
</comment>
<evidence type="ECO:0000313" key="2">
    <source>
        <dbReference type="EMBL" id="THH03283.1"/>
    </source>
</evidence>
<accession>A0A4V3XBU0</accession>
<evidence type="ECO:0000313" key="3">
    <source>
        <dbReference type="Proteomes" id="UP000310158"/>
    </source>
</evidence>
<dbReference type="AlphaFoldDB" id="A0A4V3XBU0"/>
<protein>
    <submittedName>
        <fullName evidence="2">Uncharacterized protein</fullName>
    </submittedName>
</protein>
<organism evidence="2 3">
    <name type="scientific">Bondarzewia mesenterica</name>
    <dbReference type="NCBI Taxonomy" id="1095465"/>
    <lineage>
        <taxon>Eukaryota</taxon>
        <taxon>Fungi</taxon>
        <taxon>Dikarya</taxon>
        <taxon>Basidiomycota</taxon>
        <taxon>Agaricomycotina</taxon>
        <taxon>Agaricomycetes</taxon>
        <taxon>Russulales</taxon>
        <taxon>Bondarzewiaceae</taxon>
        <taxon>Bondarzewia</taxon>
    </lineage>
</organism>
<dbReference type="EMBL" id="SGPL01001377">
    <property type="protein sequence ID" value="THH03283.1"/>
    <property type="molecule type" value="Genomic_DNA"/>
</dbReference>
<keyword evidence="3" id="KW-1185">Reference proteome</keyword>
<gene>
    <name evidence="2" type="ORF">EW146_g10474</name>
</gene>
<feature type="region of interest" description="Disordered" evidence="1">
    <location>
        <begin position="1"/>
        <end position="39"/>
    </location>
</feature>
<proteinExistence type="predicted"/>